<dbReference type="GO" id="GO:0010997">
    <property type="term" value="F:anaphase-promoting complex binding"/>
    <property type="evidence" value="ECO:0007669"/>
    <property type="project" value="InterPro"/>
</dbReference>
<dbReference type="InterPro" id="IPR036322">
    <property type="entry name" value="WD40_repeat_dom_sf"/>
</dbReference>
<feature type="domain" description="Peptidase S1" evidence="8">
    <location>
        <begin position="87"/>
        <end position="188"/>
    </location>
</feature>
<feature type="compositionally biased region" description="Gly residues" evidence="7">
    <location>
        <begin position="278"/>
        <end position="287"/>
    </location>
</feature>
<dbReference type="InterPro" id="IPR043504">
    <property type="entry name" value="Peptidase_S1_PA_chymotrypsin"/>
</dbReference>
<name>A0A7R8CSQ5_LEPSM</name>
<keyword evidence="11" id="KW-1185">Reference proteome</keyword>
<dbReference type="GO" id="GO:1990757">
    <property type="term" value="F:ubiquitin ligase activator activity"/>
    <property type="evidence" value="ECO:0007669"/>
    <property type="project" value="TreeGrafter"/>
</dbReference>
<dbReference type="PANTHER" id="PTHR19918">
    <property type="entry name" value="CELL DIVISION CYCLE 20 CDC20 FIZZY -RELATED"/>
    <property type="match status" value="1"/>
</dbReference>
<dbReference type="InterPro" id="IPR015943">
    <property type="entry name" value="WD40/YVTN_repeat-like_dom_sf"/>
</dbReference>
<keyword evidence="3" id="KW-0132">Cell division</keyword>
<comment type="similarity">
    <text evidence="1">Belongs to the WD repeat CDC20/Fizzy family.</text>
</comment>
<dbReference type="EMBL" id="HG994583">
    <property type="protein sequence ID" value="CAF2919372.1"/>
    <property type="molecule type" value="Genomic_DNA"/>
</dbReference>
<dbReference type="CDD" id="cd00200">
    <property type="entry name" value="WD40"/>
    <property type="match status" value="1"/>
</dbReference>
<dbReference type="AlphaFoldDB" id="A0A7R8CSQ5"/>
<proteinExistence type="inferred from homology"/>
<protein>
    <submittedName>
        <fullName evidence="10">CDC20</fullName>
    </submittedName>
</protein>
<dbReference type="InterPro" id="IPR001254">
    <property type="entry name" value="Trypsin_dom"/>
</dbReference>
<dbReference type="PANTHER" id="PTHR19918:SF8">
    <property type="entry name" value="FI02843P"/>
    <property type="match status" value="1"/>
</dbReference>
<dbReference type="Gene3D" id="2.40.10.10">
    <property type="entry name" value="Trypsin-like serine proteases"/>
    <property type="match status" value="1"/>
</dbReference>
<dbReference type="SUPFAM" id="SSF50978">
    <property type="entry name" value="WD40 repeat-like"/>
    <property type="match status" value="1"/>
</dbReference>
<keyword evidence="5" id="KW-0498">Mitosis</keyword>
<evidence type="ECO:0000313" key="10">
    <source>
        <dbReference type="EMBL" id="CAF2919372.1"/>
    </source>
</evidence>
<dbReference type="Gene3D" id="2.130.10.10">
    <property type="entry name" value="YVTN repeat-like/Quinoprotein amine dehydrogenase"/>
    <property type="match status" value="1"/>
</dbReference>
<dbReference type="InterPro" id="IPR009003">
    <property type="entry name" value="Peptidase_S1_PA"/>
</dbReference>
<evidence type="ECO:0000256" key="6">
    <source>
        <dbReference type="ARBA" id="ARBA00023306"/>
    </source>
</evidence>
<dbReference type="SUPFAM" id="SSF50494">
    <property type="entry name" value="Trypsin-like serine proteases"/>
    <property type="match status" value="1"/>
</dbReference>
<dbReference type="GO" id="GO:0005680">
    <property type="term" value="C:anaphase-promoting complex"/>
    <property type="evidence" value="ECO:0007669"/>
    <property type="project" value="TreeGrafter"/>
</dbReference>
<keyword evidence="6" id="KW-0131">Cell cycle</keyword>
<dbReference type="GO" id="GO:0031145">
    <property type="term" value="P:anaphase-promoting complex-dependent catabolic process"/>
    <property type="evidence" value="ECO:0007669"/>
    <property type="project" value="TreeGrafter"/>
</dbReference>
<dbReference type="SMART" id="SM00320">
    <property type="entry name" value="WD40"/>
    <property type="match status" value="7"/>
</dbReference>
<dbReference type="PROSITE" id="PS50294">
    <property type="entry name" value="WD_REPEATS_REGION"/>
    <property type="match status" value="2"/>
</dbReference>
<dbReference type="GO" id="GO:1905786">
    <property type="term" value="P:positive regulation of anaphase-promoting complex-dependent catabolic process"/>
    <property type="evidence" value="ECO:0007669"/>
    <property type="project" value="TreeGrafter"/>
</dbReference>
<keyword evidence="4" id="KW-0677">Repeat</keyword>
<dbReference type="InterPro" id="IPR033010">
    <property type="entry name" value="Cdc20/Fizzy"/>
</dbReference>
<evidence type="ECO:0000313" key="11">
    <source>
        <dbReference type="Proteomes" id="UP000675881"/>
    </source>
</evidence>
<evidence type="ECO:0000256" key="5">
    <source>
        <dbReference type="ARBA" id="ARBA00022776"/>
    </source>
</evidence>
<evidence type="ECO:0000259" key="8">
    <source>
        <dbReference type="Pfam" id="PF00089"/>
    </source>
</evidence>
<evidence type="ECO:0000256" key="2">
    <source>
        <dbReference type="ARBA" id="ARBA00022574"/>
    </source>
</evidence>
<dbReference type="OrthoDB" id="10263272at2759"/>
<evidence type="ECO:0000259" key="9">
    <source>
        <dbReference type="Pfam" id="PF24807"/>
    </source>
</evidence>
<evidence type="ECO:0000256" key="4">
    <source>
        <dbReference type="ARBA" id="ARBA00022737"/>
    </source>
</evidence>
<dbReference type="InterPro" id="IPR056150">
    <property type="entry name" value="WD40_CDC20-Fz"/>
</dbReference>
<dbReference type="Pfam" id="PF24807">
    <property type="entry name" value="WD40_CDC20-Fz"/>
    <property type="match status" value="1"/>
</dbReference>
<dbReference type="Pfam" id="PF00089">
    <property type="entry name" value="Trypsin"/>
    <property type="match status" value="1"/>
</dbReference>
<gene>
    <name evidence="10" type="ORF">LSAA_8700</name>
</gene>
<feature type="domain" description="CDC20/Fizzy WD40" evidence="9">
    <location>
        <begin position="388"/>
        <end position="683"/>
    </location>
</feature>
<reference evidence="10" key="1">
    <citation type="submission" date="2021-02" db="EMBL/GenBank/DDBJ databases">
        <authorList>
            <person name="Bekaert M."/>
        </authorList>
    </citation>
    <scope>NUCLEOTIDE SEQUENCE</scope>
    <source>
        <strain evidence="10">IoA-00</strain>
    </source>
</reference>
<keyword evidence="2" id="KW-0853">WD repeat</keyword>
<organism evidence="10 11">
    <name type="scientific">Lepeophtheirus salmonis</name>
    <name type="common">Salmon louse</name>
    <name type="synonym">Caligus salmonis</name>
    <dbReference type="NCBI Taxonomy" id="72036"/>
    <lineage>
        <taxon>Eukaryota</taxon>
        <taxon>Metazoa</taxon>
        <taxon>Ecdysozoa</taxon>
        <taxon>Arthropoda</taxon>
        <taxon>Crustacea</taxon>
        <taxon>Multicrustacea</taxon>
        <taxon>Hexanauplia</taxon>
        <taxon>Copepoda</taxon>
        <taxon>Siphonostomatoida</taxon>
        <taxon>Caligidae</taxon>
        <taxon>Lepeophtheirus</taxon>
    </lineage>
</organism>
<feature type="region of interest" description="Disordered" evidence="7">
    <location>
        <begin position="691"/>
        <end position="712"/>
    </location>
</feature>
<evidence type="ECO:0000256" key="3">
    <source>
        <dbReference type="ARBA" id="ARBA00022618"/>
    </source>
</evidence>
<sequence length="712" mass="78966">MKITLKFFFGYLISTYDICTTDFNREMPWCATYMPYTHRYWGYCPQSCFTCGVSNSVTRSCNDGVNRYATDSDIPWHALIKRKNSHIGNKDMKSLEHVQILNIEKITKHEDYNDLSIRNDIALVKTESKFIFSDLVLPICLNVDKSKIKFGATGTVSGIKGDNMDYLLKSGGVTIYDSIEGRCSYPGHLRVKLKLETSNTKNFPLGNCWKQSSMMSGFEKDLSGMSRMDGNLKMPRRKALETSLNSSSNRISNLVLAKKSKKPTPTKGGSNSVSICGSPGGVSGKGSGCSTPGRGNSNKTPGDRFIPARSGNDFERSRYLLDLSPGKKERMSSVLGENERILSYAPKAPLAPHGHSNSLKVLYAPSRTPSNSLKKSTRHIPSVPERILDAPELVNDYYLNLLDWSANNHLAVSLGSQVFLWNADNGEIKQLLQLADENVICSVKWIKEGNFLSVGTTNAELHLWDIEAEKRVRLLTSHTDRVSSLSWNSYILSSGSRSGQIHHSDVRVAQHHIASSLYHTQEVCGLAWSHNGRYLASGANDNTLNIWDAAQGECYSRPDPLHTFTQHQAAVKAVAWCPWQPHVLASGGGTADRCIKLWNCNNGTLLNSIDSKSQVCALLWSSEYKELVSSHGFANNEVTIWKYPAMTKTAELLGHTERVLHMALSPDGTTVVSAGADETLRLWKCFTPDPTKKKEVSKAPTQTSNKLRANIR</sequence>
<accession>A0A7R8CSQ5</accession>
<dbReference type="GO" id="GO:0004252">
    <property type="term" value="F:serine-type endopeptidase activity"/>
    <property type="evidence" value="ECO:0007669"/>
    <property type="project" value="InterPro"/>
</dbReference>
<dbReference type="InterPro" id="IPR001680">
    <property type="entry name" value="WD40_rpt"/>
</dbReference>
<feature type="compositionally biased region" description="Polar residues" evidence="7">
    <location>
        <begin position="699"/>
        <end position="712"/>
    </location>
</feature>
<feature type="region of interest" description="Disordered" evidence="7">
    <location>
        <begin position="256"/>
        <end position="310"/>
    </location>
</feature>
<evidence type="ECO:0000256" key="1">
    <source>
        <dbReference type="ARBA" id="ARBA00006445"/>
    </source>
</evidence>
<dbReference type="PROSITE" id="PS50082">
    <property type="entry name" value="WD_REPEATS_2"/>
    <property type="match status" value="3"/>
</dbReference>
<dbReference type="Proteomes" id="UP000675881">
    <property type="component" value="Chromosome 4"/>
</dbReference>
<dbReference type="GO" id="GO:0051301">
    <property type="term" value="P:cell division"/>
    <property type="evidence" value="ECO:0007669"/>
    <property type="project" value="UniProtKB-KW"/>
</dbReference>
<evidence type="ECO:0000256" key="7">
    <source>
        <dbReference type="SAM" id="MobiDB-lite"/>
    </source>
</evidence>